<organism evidence="5 6">
    <name type="scientific">Prorocentrum cordatum</name>
    <dbReference type="NCBI Taxonomy" id="2364126"/>
    <lineage>
        <taxon>Eukaryota</taxon>
        <taxon>Sar</taxon>
        <taxon>Alveolata</taxon>
        <taxon>Dinophyceae</taxon>
        <taxon>Prorocentrales</taxon>
        <taxon>Prorocentraceae</taxon>
        <taxon>Prorocentrum</taxon>
    </lineage>
</organism>
<dbReference type="PANTHER" id="PTHR24189">
    <property type="entry name" value="MYOTROPHIN"/>
    <property type="match status" value="1"/>
</dbReference>
<sequence length="300" mass="32685">MGSRAGGNSALELKHHVLNGRLAQAKKLLASTRISLEDCQDEDGNTALHWCAQGLQTDAETREVPDEEMLIFLLQNGAPKNRQNRIGETPLMGAVRMATLDPLRAEALISALLSKGHADPRRADVSGESPLMEAAAAGLEEVGRLLLEHRKKLKSKKKKTTYYTKKASPRAPRQPAGGELLRADGRAAGAGVRLRGLRAPAEVAPRRENARALASYVLVQAVLVAVAAFPCGSPGQEVCLEEALGRSEEHLQGHRERRREGEAKQLEQTLFGQRLRPGLSCDRGRPGHPYAEYQTLHDID</sequence>
<feature type="repeat" description="ANK" evidence="3">
    <location>
        <begin position="126"/>
        <end position="158"/>
    </location>
</feature>
<evidence type="ECO:0000256" key="1">
    <source>
        <dbReference type="ARBA" id="ARBA00022737"/>
    </source>
</evidence>
<evidence type="ECO:0000313" key="5">
    <source>
        <dbReference type="EMBL" id="CAK0824850.1"/>
    </source>
</evidence>
<keyword evidence="6" id="KW-1185">Reference proteome</keyword>
<protein>
    <submittedName>
        <fullName evidence="5">Uncharacterized protein</fullName>
    </submittedName>
</protein>
<evidence type="ECO:0000313" key="6">
    <source>
        <dbReference type="Proteomes" id="UP001189429"/>
    </source>
</evidence>
<keyword evidence="2 3" id="KW-0040">ANK repeat</keyword>
<name>A0ABN9RZI6_9DINO</name>
<dbReference type="Gene3D" id="1.25.40.20">
    <property type="entry name" value="Ankyrin repeat-containing domain"/>
    <property type="match status" value="1"/>
</dbReference>
<dbReference type="PROSITE" id="PS50088">
    <property type="entry name" value="ANK_REPEAT"/>
    <property type="match status" value="1"/>
</dbReference>
<dbReference type="EMBL" id="CAUYUJ010008757">
    <property type="protein sequence ID" value="CAK0824850.1"/>
    <property type="molecule type" value="Genomic_DNA"/>
</dbReference>
<reference evidence="5" key="1">
    <citation type="submission" date="2023-10" db="EMBL/GenBank/DDBJ databases">
        <authorList>
            <person name="Chen Y."/>
            <person name="Shah S."/>
            <person name="Dougan E. K."/>
            <person name="Thang M."/>
            <person name="Chan C."/>
        </authorList>
    </citation>
    <scope>NUCLEOTIDE SEQUENCE [LARGE SCALE GENOMIC DNA]</scope>
</reference>
<evidence type="ECO:0000256" key="4">
    <source>
        <dbReference type="SAM" id="MobiDB-lite"/>
    </source>
</evidence>
<dbReference type="SMART" id="SM00248">
    <property type="entry name" value="ANK"/>
    <property type="match status" value="3"/>
</dbReference>
<keyword evidence="1" id="KW-0677">Repeat</keyword>
<proteinExistence type="predicted"/>
<dbReference type="InterPro" id="IPR050745">
    <property type="entry name" value="Multifunctional_regulatory"/>
</dbReference>
<dbReference type="InterPro" id="IPR036770">
    <property type="entry name" value="Ankyrin_rpt-contain_sf"/>
</dbReference>
<feature type="region of interest" description="Disordered" evidence="4">
    <location>
        <begin position="157"/>
        <end position="178"/>
    </location>
</feature>
<dbReference type="SUPFAM" id="SSF48403">
    <property type="entry name" value="Ankyrin repeat"/>
    <property type="match status" value="1"/>
</dbReference>
<accession>A0ABN9RZI6</accession>
<gene>
    <name evidence="5" type="ORF">PCOR1329_LOCUS25139</name>
</gene>
<dbReference type="PANTHER" id="PTHR24189:SF50">
    <property type="entry name" value="ANKYRIN REPEAT AND SOCS BOX PROTEIN 2"/>
    <property type="match status" value="1"/>
</dbReference>
<evidence type="ECO:0000256" key="3">
    <source>
        <dbReference type="PROSITE-ProRule" id="PRU00023"/>
    </source>
</evidence>
<dbReference type="Pfam" id="PF12796">
    <property type="entry name" value="Ank_2"/>
    <property type="match status" value="1"/>
</dbReference>
<dbReference type="Proteomes" id="UP001189429">
    <property type="component" value="Unassembled WGS sequence"/>
</dbReference>
<evidence type="ECO:0000256" key="2">
    <source>
        <dbReference type="ARBA" id="ARBA00023043"/>
    </source>
</evidence>
<comment type="caution">
    <text evidence="5">The sequence shown here is derived from an EMBL/GenBank/DDBJ whole genome shotgun (WGS) entry which is preliminary data.</text>
</comment>
<dbReference type="InterPro" id="IPR002110">
    <property type="entry name" value="Ankyrin_rpt"/>
</dbReference>